<dbReference type="PANTHER" id="PTHR13516:SF3">
    <property type="entry name" value="ALBA DNA_RNA-BINDING PROTEIN"/>
    <property type="match status" value="1"/>
</dbReference>
<feature type="domain" description="DNA/RNA-binding protein Alba-like" evidence="4">
    <location>
        <begin position="19"/>
        <end position="82"/>
    </location>
</feature>
<evidence type="ECO:0000259" key="4">
    <source>
        <dbReference type="Pfam" id="PF01918"/>
    </source>
</evidence>
<protein>
    <recommendedName>
        <fullName evidence="4">DNA/RNA-binding protein Alba-like domain-containing protein</fullName>
    </recommendedName>
</protein>
<evidence type="ECO:0000256" key="1">
    <source>
        <dbReference type="ARBA" id="ARBA00004123"/>
    </source>
</evidence>
<dbReference type="OrthoDB" id="424402at2759"/>
<dbReference type="EMBL" id="LFYR01000736">
    <property type="protein sequence ID" value="KMZ69952.1"/>
    <property type="molecule type" value="Genomic_DNA"/>
</dbReference>
<evidence type="ECO:0000313" key="6">
    <source>
        <dbReference type="Proteomes" id="UP000036987"/>
    </source>
</evidence>
<dbReference type="PANTHER" id="PTHR13516">
    <property type="entry name" value="RIBONUCLEASE P SUBUNIT P25"/>
    <property type="match status" value="1"/>
</dbReference>
<proteinExistence type="inferred from homology"/>
<keyword evidence="3" id="KW-0539">Nucleus</keyword>
<accession>A0A0K9PNZ9</accession>
<comment type="caution">
    <text evidence="5">The sequence shown here is derived from an EMBL/GenBank/DDBJ whole genome shotgun (WGS) entry which is preliminary data.</text>
</comment>
<dbReference type="Proteomes" id="UP000036987">
    <property type="component" value="Unassembled WGS sequence"/>
</dbReference>
<dbReference type="InterPro" id="IPR002775">
    <property type="entry name" value="DNA/RNA-bd_Alba-like"/>
</dbReference>
<keyword evidence="6" id="KW-1185">Reference proteome</keyword>
<comment type="subcellular location">
    <subcellularLocation>
        <location evidence="1">Nucleus</location>
    </subcellularLocation>
</comment>
<dbReference type="STRING" id="29655.A0A0K9PNZ9"/>
<evidence type="ECO:0000256" key="3">
    <source>
        <dbReference type="ARBA" id="ARBA00023242"/>
    </source>
</evidence>
<gene>
    <name evidence="5" type="ORF">ZOSMA_202G00390</name>
</gene>
<comment type="similarity">
    <text evidence="2">Belongs to the histone-like Alba family.</text>
</comment>
<evidence type="ECO:0000256" key="2">
    <source>
        <dbReference type="ARBA" id="ARBA00008018"/>
    </source>
</evidence>
<dbReference type="GO" id="GO:0003723">
    <property type="term" value="F:RNA binding"/>
    <property type="evidence" value="ECO:0000318"/>
    <property type="project" value="GO_Central"/>
</dbReference>
<organism evidence="5 6">
    <name type="scientific">Zostera marina</name>
    <name type="common">Eelgrass</name>
    <dbReference type="NCBI Taxonomy" id="29655"/>
    <lineage>
        <taxon>Eukaryota</taxon>
        <taxon>Viridiplantae</taxon>
        <taxon>Streptophyta</taxon>
        <taxon>Embryophyta</taxon>
        <taxon>Tracheophyta</taxon>
        <taxon>Spermatophyta</taxon>
        <taxon>Magnoliopsida</taxon>
        <taxon>Liliopsida</taxon>
        <taxon>Zosteraceae</taxon>
        <taxon>Zostera</taxon>
    </lineage>
</organism>
<dbReference type="InterPro" id="IPR036882">
    <property type="entry name" value="Alba-like_dom_sf"/>
</dbReference>
<dbReference type="AlphaFoldDB" id="A0A0K9PNZ9"/>
<sequence length="331" mass="35619">MDRYRRVEKPRPETPMSENEIRITTQGLIRNYVGYATSLIQDKQANQIVLKAMGQAISKAVAIAEILKKNIHGLHQDTIISSISITDVWEPIEEGLIPLETVRYVSMISLSLSMKELNKNSSGYQAPASIEHHKVQRQQHQQFRQALVHFPEASYGNERGRGRGRNSGGRLGYGGYRGGYVNGYGNGYDNGYGGGYTTMQENGGMNYWRDDGGRGRNVGFRGAGFERGRGGRGYGGGGRGFGDGRGVGWGYEGYGGAQGYGSFGGGHGYVIGGRGYGGRGGRGVGYGSGHGYEGGGGGCQWGYESRGTGRGYYRGGRMGVRGGRGNPQQAY</sequence>
<evidence type="ECO:0000313" key="5">
    <source>
        <dbReference type="EMBL" id="KMZ69952.1"/>
    </source>
</evidence>
<reference evidence="6" key="1">
    <citation type="journal article" date="2016" name="Nature">
        <title>The genome of the seagrass Zostera marina reveals angiosperm adaptation to the sea.</title>
        <authorList>
            <person name="Olsen J.L."/>
            <person name="Rouze P."/>
            <person name="Verhelst B."/>
            <person name="Lin Y.-C."/>
            <person name="Bayer T."/>
            <person name="Collen J."/>
            <person name="Dattolo E."/>
            <person name="De Paoli E."/>
            <person name="Dittami S."/>
            <person name="Maumus F."/>
            <person name="Michel G."/>
            <person name="Kersting A."/>
            <person name="Lauritano C."/>
            <person name="Lohaus R."/>
            <person name="Toepel M."/>
            <person name="Tonon T."/>
            <person name="Vanneste K."/>
            <person name="Amirebrahimi M."/>
            <person name="Brakel J."/>
            <person name="Bostroem C."/>
            <person name="Chovatia M."/>
            <person name="Grimwood J."/>
            <person name="Jenkins J.W."/>
            <person name="Jueterbock A."/>
            <person name="Mraz A."/>
            <person name="Stam W.T."/>
            <person name="Tice H."/>
            <person name="Bornberg-Bauer E."/>
            <person name="Green P.J."/>
            <person name="Pearson G.A."/>
            <person name="Procaccini G."/>
            <person name="Duarte C.M."/>
            <person name="Schmutz J."/>
            <person name="Reusch T.B.H."/>
            <person name="Van de Peer Y."/>
        </authorList>
    </citation>
    <scope>NUCLEOTIDE SEQUENCE [LARGE SCALE GENOMIC DNA]</scope>
    <source>
        <strain evidence="6">cv. Finnish</strain>
    </source>
</reference>
<dbReference type="OMA" id="HQVTRIC"/>
<dbReference type="Pfam" id="PF01918">
    <property type="entry name" value="Alba"/>
    <property type="match status" value="1"/>
</dbReference>
<dbReference type="InterPro" id="IPR051958">
    <property type="entry name" value="Alba-like_NAB"/>
</dbReference>
<dbReference type="GO" id="GO:0005634">
    <property type="term" value="C:nucleus"/>
    <property type="evidence" value="ECO:0007669"/>
    <property type="project" value="UniProtKB-SubCell"/>
</dbReference>
<dbReference type="SUPFAM" id="SSF82704">
    <property type="entry name" value="AlbA-like"/>
    <property type="match status" value="1"/>
</dbReference>
<name>A0A0K9PNZ9_ZOSMR</name>
<dbReference type="Gene3D" id="3.30.110.20">
    <property type="entry name" value="Alba-like domain"/>
    <property type="match status" value="1"/>
</dbReference>